<feature type="non-terminal residue" evidence="2">
    <location>
        <position position="73"/>
    </location>
</feature>
<gene>
    <name evidence="2" type="ORF">SARC_14170</name>
</gene>
<dbReference type="EMBL" id="KQ245841">
    <property type="protein sequence ID" value="KNC73270.1"/>
    <property type="molecule type" value="Genomic_DNA"/>
</dbReference>
<reference evidence="2 3" key="1">
    <citation type="submission" date="2011-02" db="EMBL/GenBank/DDBJ databases">
        <title>The Genome Sequence of Sphaeroforma arctica JP610.</title>
        <authorList>
            <consortium name="The Broad Institute Genome Sequencing Platform"/>
            <person name="Russ C."/>
            <person name="Cuomo C."/>
            <person name="Young S.K."/>
            <person name="Zeng Q."/>
            <person name="Gargeya S."/>
            <person name="Alvarado L."/>
            <person name="Berlin A."/>
            <person name="Chapman S.B."/>
            <person name="Chen Z."/>
            <person name="Freedman E."/>
            <person name="Gellesch M."/>
            <person name="Goldberg J."/>
            <person name="Griggs A."/>
            <person name="Gujja S."/>
            <person name="Heilman E."/>
            <person name="Heiman D."/>
            <person name="Howarth C."/>
            <person name="Mehta T."/>
            <person name="Neiman D."/>
            <person name="Pearson M."/>
            <person name="Roberts A."/>
            <person name="Saif S."/>
            <person name="Shea T."/>
            <person name="Shenoy N."/>
            <person name="Sisk P."/>
            <person name="Stolte C."/>
            <person name="Sykes S."/>
            <person name="White J."/>
            <person name="Yandava C."/>
            <person name="Burger G."/>
            <person name="Gray M.W."/>
            <person name="Holland P.W.H."/>
            <person name="King N."/>
            <person name="Lang F.B.F."/>
            <person name="Roger A.J."/>
            <person name="Ruiz-Trillo I."/>
            <person name="Haas B."/>
            <person name="Nusbaum C."/>
            <person name="Birren B."/>
        </authorList>
    </citation>
    <scope>NUCLEOTIDE SEQUENCE [LARGE SCALE GENOMIC DNA]</scope>
    <source>
        <strain evidence="2 3">JP610</strain>
    </source>
</reference>
<keyword evidence="3" id="KW-1185">Reference proteome</keyword>
<dbReference type="Proteomes" id="UP000054560">
    <property type="component" value="Unassembled WGS sequence"/>
</dbReference>
<dbReference type="AlphaFoldDB" id="A0A0L0F966"/>
<name>A0A0L0F966_9EUKA</name>
<evidence type="ECO:0000313" key="2">
    <source>
        <dbReference type="EMBL" id="KNC73270.1"/>
    </source>
</evidence>
<dbReference type="GeneID" id="25914674"/>
<protein>
    <submittedName>
        <fullName evidence="2">Uncharacterized protein</fullName>
    </submittedName>
</protein>
<organism evidence="2 3">
    <name type="scientific">Sphaeroforma arctica JP610</name>
    <dbReference type="NCBI Taxonomy" id="667725"/>
    <lineage>
        <taxon>Eukaryota</taxon>
        <taxon>Ichthyosporea</taxon>
        <taxon>Ichthyophonida</taxon>
        <taxon>Sphaeroforma</taxon>
    </lineage>
</organism>
<evidence type="ECO:0000313" key="3">
    <source>
        <dbReference type="Proteomes" id="UP000054560"/>
    </source>
</evidence>
<accession>A0A0L0F966</accession>
<proteinExistence type="predicted"/>
<evidence type="ECO:0000256" key="1">
    <source>
        <dbReference type="SAM" id="MobiDB-lite"/>
    </source>
</evidence>
<sequence length="73" mass="7639">MSCSQPHARGSQASGSRCDLCELRLAIQSYSLTGSSNAKAPRLQSPSLPYCQSHRGPSPRAPVAQAPGASDQQ</sequence>
<feature type="region of interest" description="Disordered" evidence="1">
    <location>
        <begin position="33"/>
        <end position="73"/>
    </location>
</feature>
<dbReference type="RefSeq" id="XP_014147172.1">
    <property type="nucleotide sequence ID" value="XM_014291697.1"/>
</dbReference>